<proteinExistence type="predicted"/>
<dbReference type="Proteomes" id="UP000503287">
    <property type="component" value="Chromosome"/>
</dbReference>
<reference evidence="1 2" key="1">
    <citation type="submission" date="2020-01" db="EMBL/GenBank/DDBJ databases">
        <title>The genomic epidemiology of tigecycline resistance gene tet(X) variants in a swine farm in China.</title>
        <authorList>
            <person name="Peng K."/>
            <person name="Li R."/>
        </authorList>
    </citation>
    <scope>NUCLEOTIDE SEQUENCE [LARGE SCALE GENOMIC DNA]</scope>
    <source>
        <strain evidence="1 2">ZN3</strain>
    </source>
</reference>
<name>A0A6G6SKW0_PROVU</name>
<dbReference type="RefSeq" id="WP_164526408.1">
    <property type="nucleotide sequence ID" value="NZ_CP047344.1"/>
</dbReference>
<dbReference type="AlphaFoldDB" id="A0A6G6SKW0"/>
<dbReference type="InterPro" id="IPR018775">
    <property type="entry name" value="RlaP"/>
</dbReference>
<gene>
    <name evidence="1" type="ORF">GTH24_11015</name>
</gene>
<dbReference type="PANTHER" id="PTHR34817:SF1">
    <property type="entry name" value="NUCLEOTIDYLTRANSFERASE"/>
    <property type="match status" value="1"/>
</dbReference>
<organism evidence="1 2">
    <name type="scientific">Proteus vulgaris</name>
    <dbReference type="NCBI Taxonomy" id="585"/>
    <lineage>
        <taxon>Bacteria</taxon>
        <taxon>Pseudomonadati</taxon>
        <taxon>Pseudomonadota</taxon>
        <taxon>Gammaproteobacteria</taxon>
        <taxon>Enterobacterales</taxon>
        <taxon>Morganellaceae</taxon>
        <taxon>Proteus</taxon>
    </lineage>
</organism>
<keyword evidence="2" id="KW-1185">Reference proteome</keyword>
<dbReference type="EMBL" id="CP047344">
    <property type="protein sequence ID" value="QIF94396.1"/>
    <property type="molecule type" value="Genomic_DNA"/>
</dbReference>
<accession>A0A6G6SKW0</accession>
<dbReference type="PANTHER" id="PTHR34817">
    <property type="entry name" value="NUCLEOTIDYLTRANSFERASE"/>
    <property type="match status" value="1"/>
</dbReference>
<keyword evidence="1" id="KW-0808">Transferase</keyword>
<protein>
    <submittedName>
        <fullName evidence="1">Nucleotidyltransferase</fullName>
    </submittedName>
</protein>
<evidence type="ECO:0000313" key="2">
    <source>
        <dbReference type="Proteomes" id="UP000503287"/>
    </source>
</evidence>
<evidence type="ECO:0000313" key="1">
    <source>
        <dbReference type="EMBL" id="QIF94396.1"/>
    </source>
</evidence>
<sequence length="351" mass="41113">MKLTIEDIRPYLLFESIAGSRSHNLATETSDTDIKGVFYLPKDLFYGLEYTPQVSNKTNDIVYYELGRFIELLCASNPNILELLNSPEQVVIYRHPLMSLIKPEWFLSKTCIQTFVHYAEGQIKKSQGLNKKIVNPVEKQLKTILDFCYVIEGGKIIQVNSWLDRRHWKQEQLGLAKLAHAQDLYAMYYDNTSLFQGIIKKENSNDVLLSSIPKEAKVQGYLSFNKEGYSAYRKQYHDYWRWVEQRNDARYQQNIDHGRSYDSKNMMHTFRLLYVALGIAQENKVKVWCDNRDELLAIKAGQFSYDELLRRSEILIRDIQNAFKLSCLPEEINYQSAKSALVNIRKELYKL</sequence>
<dbReference type="GO" id="GO:0016740">
    <property type="term" value="F:transferase activity"/>
    <property type="evidence" value="ECO:0007669"/>
    <property type="project" value="UniProtKB-KW"/>
</dbReference>
<dbReference type="Pfam" id="PF10127">
    <property type="entry name" value="RlaP"/>
    <property type="match status" value="1"/>
</dbReference>